<dbReference type="SUPFAM" id="SSF52833">
    <property type="entry name" value="Thioredoxin-like"/>
    <property type="match status" value="1"/>
</dbReference>
<accession>A0A328KPZ5</accession>
<evidence type="ECO:0000313" key="5">
    <source>
        <dbReference type="Proteomes" id="UP000315953"/>
    </source>
</evidence>
<reference evidence="3 4" key="1">
    <citation type="submission" date="2017-03" db="EMBL/GenBank/DDBJ databases">
        <title>wgs assembly of Dolosigranulum pigrum KPL CDC strains.</title>
        <authorList>
            <person name="Brugger S.D."/>
            <person name="Pettigrew M."/>
            <person name="Kong Y."/>
            <person name="Lemon K.P."/>
        </authorList>
    </citation>
    <scope>NUCLEOTIDE SEQUENCE [LARGE SCALE GENOMIC DNA]</scope>
    <source>
        <strain evidence="3 4">KPL1931_CDC4294-98</strain>
    </source>
</reference>
<dbReference type="EMBL" id="NAQV01000001">
    <property type="protein sequence ID" value="RAN65335.1"/>
    <property type="molecule type" value="Genomic_DNA"/>
</dbReference>
<evidence type="ECO:0000256" key="1">
    <source>
        <dbReference type="PROSITE-ProRule" id="PRU01282"/>
    </source>
</evidence>
<evidence type="ECO:0000313" key="2">
    <source>
        <dbReference type="EMBL" id="QDO91828.1"/>
    </source>
</evidence>
<dbReference type="PANTHER" id="PTHR30041">
    <property type="entry name" value="ARSENATE REDUCTASE"/>
    <property type="match status" value="1"/>
</dbReference>
<dbReference type="InterPro" id="IPR036249">
    <property type="entry name" value="Thioredoxin-like_sf"/>
</dbReference>
<dbReference type="KEGG" id="dpm:FNV33_07210"/>
<sequence length="130" mass="15170">MITIFTNPISIESLKAKEWLDESDIPYVEREYFDELVTLDEIKQMMTLTELGAEDLIAPEYLSLVKGTVANETVSLSELIDFIQEEPRLLKNPIIFDDKRLMTGFNEDEIQKFIPKEILSIEELDYFTEE</sequence>
<dbReference type="PROSITE" id="PS51353">
    <property type="entry name" value="ARSC"/>
    <property type="match status" value="1"/>
</dbReference>
<dbReference type="InterPro" id="IPR006660">
    <property type="entry name" value="Arsenate_reductase-like"/>
</dbReference>
<dbReference type="Proteomes" id="UP000315953">
    <property type="component" value="Chromosome"/>
</dbReference>
<dbReference type="Pfam" id="PF03960">
    <property type="entry name" value="ArsC"/>
    <property type="match status" value="1"/>
</dbReference>
<dbReference type="EMBL" id="CP041626">
    <property type="protein sequence ID" value="QDO91828.1"/>
    <property type="molecule type" value="Genomic_DNA"/>
</dbReference>
<evidence type="ECO:0000313" key="3">
    <source>
        <dbReference type="EMBL" id="RAN65335.1"/>
    </source>
</evidence>
<dbReference type="OrthoDB" id="9794155at2"/>
<dbReference type="Proteomes" id="UP000249099">
    <property type="component" value="Unassembled WGS sequence"/>
</dbReference>
<dbReference type="PANTHER" id="PTHR30041:SF7">
    <property type="entry name" value="GLOBAL TRANSCRIPTIONAL REGULATOR SPX"/>
    <property type="match status" value="1"/>
</dbReference>
<dbReference type="AlphaFoldDB" id="A0A328KPZ5"/>
<organism evidence="3 4">
    <name type="scientific">Dolosigranulum pigrum</name>
    <dbReference type="NCBI Taxonomy" id="29394"/>
    <lineage>
        <taxon>Bacteria</taxon>
        <taxon>Bacillati</taxon>
        <taxon>Bacillota</taxon>
        <taxon>Bacilli</taxon>
        <taxon>Lactobacillales</taxon>
        <taxon>Carnobacteriaceae</taxon>
        <taxon>Dolosigranulum</taxon>
    </lineage>
</organism>
<name>A0A328KPZ5_9LACT</name>
<comment type="similarity">
    <text evidence="1">Belongs to the ArsC family.</text>
</comment>
<dbReference type="RefSeq" id="WP_004636723.1">
    <property type="nucleotide sequence ID" value="NZ_CAJHJL010000005.1"/>
</dbReference>
<proteinExistence type="inferred from homology"/>
<protein>
    <submittedName>
        <fullName evidence="3">Spx/MgsR family transcriptional regulator</fullName>
    </submittedName>
</protein>
<gene>
    <name evidence="3" type="ORF">B8A44_00195</name>
    <name evidence="2" type="ORF">FNV33_07210</name>
</gene>
<reference evidence="2 5" key="2">
    <citation type="submission" date="2019-07" db="EMBL/GenBank/DDBJ databases">
        <title>Genome assembly of a nasal isolate of Dolosigranulum pigrum from a chronic sinusitis patient.</title>
        <authorList>
            <person name="Baig S."/>
            <person name="Overballe-Petersen S."/>
            <person name="Kaspar U."/>
            <person name="Rendboe A."/>
            <person name="de Man T."/>
            <person name="Liu C."/>
            <person name="Price L.B."/>
            <person name="Stegger M."/>
            <person name="Becker K."/>
            <person name="Skytt Andersen P."/>
        </authorList>
    </citation>
    <scope>NUCLEOTIDE SEQUENCE [LARGE SCALE GENOMIC DNA]</scope>
    <source>
        <strain evidence="2 5">83VPs-KB5</strain>
    </source>
</reference>
<dbReference type="GeneID" id="42694871"/>
<dbReference type="Gene3D" id="3.40.30.10">
    <property type="entry name" value="Glutaredoxin"/>
    <property type="match status" value="1"/>
</dbReference>
<evidence type="ECO:0000313" key="4">
    <source>
        <dbReference type="Proteomes" id="UP000249099"/>
    </source>
</evidence>